<dbReference type="EMBL" id="QGNW01000029">
    <property type="protein sequence ID" value="RVX11892.1"/>
    <property type="molecule type" value="Genomic_DNA"/>
</dbReference>
<reference evidence="6 7" key="1">
    <citation type="journal article" date="2018" name="PLoS Genet.">
        <title>Population sequencing reveals clonal diversity and ancestral inbreeding in the grapevine cultivar Chardonnay.</title>
        <authorList>
            <person name="Roach M.J."/>
            <person name="Johnson D.L."/>
            <person name="Bohlmann J."/>
            <person name="van Vuuren H.J."/>
            <person name="Jones S.J."/>
            <person name="Pretorius I.S."/>
            <person name="Schmidt S.A."/>
            <person name="Borneman A.R."/>
        </authorList>
    </citation>
    <scope>NUCLEOTIDE SEQUENCE [LARGE SCALE GENOMIC DNA]</scope>
    <source>
        <strain evidence="7">cv. Chardonnay</strain>
        <tissue evidence="6">Leaf</tissue>
    </source>
</reference>
<dbReference type="AlphaFoldDB" id="A0A438JSF4"/>
<evidence type="ECO:0000256" key="1">
    <source>
        <dbReference type="ARBA" id="ARBA00001974"/>
    </source>
</evidence>
<name>A0A438JSF4_VITVI</name>
<evidence type="ECO:0000259" key="5">
    <source>
        <dbReference type="PROSITE" id="PS51379"/>
    </source>
</evidence>
<protein>
    <submittedName>
        <fullName evidence="6">Cholesterol oxidase</fullName>
    </submittedName>
</protein>
<dbReference type="Proteomes" id="UP000288805">
    <property type="component" value="Unassembled WGS sequence"/>
</dbReference>
<dbReference type="InterPro" id="IPR017896">
    <property type="entry name" value="4Fe4S_Fe-S-bd"/>
</dbReference>
<dbReference type="GO" id="GO:0050660">
    <property type="term" value="F:flavin adenine dinucleotide binding"/>
    <property type="evidence" value="ECO:0007669"/>
    <property type="project" value="InterPro"/>
</dbReference>
<comment type="caution">
    <text evidence="6">The sequence shown here is derived from an EMBL/GenBank/DDBJ whole genome shotgun (WGS) entry which is preliminary data.</text>
</comment>
<gene>
    <name evidence="6" type="primary">choD_0</name>
    <name evidence="6" type="ORF">CK203_009655</name>
</gene>
<dbReference type="InterPro" id="IPR036188">
    <property type="entry name" value="FAD/NAD-bd_sf"/>
</dbReference>
<evidence type="ECO:0000256" key="3">
    <source>
        <dbReference type="ARBA" id="ARBA00022827"/>
    </source>
</evidence>
<dbReference type="Gene3D" id="3.50.50.60">
    <property type="entry name" value="FAD/NAD(P)-binding domain"/>
    <property type="match status" value="1"/>
</dbReference>
<comment type="cofactor">
    <cofactor evidence="1">
        <name>FAD</name>
        <dbReference type="ChEBI" id="CHEBI:57692"/>
    </cofactor>
</comment>
<dbReference type="PROSITE" id="PS51257">
    <property type="entry name" value="PROKAR_LIPOPROTEIN"/>
    <property type="match status" value="1"/>
</dbReference>
<evidence type="ECO:0000256" key="2">
    <source>
        <dbReference type="ARBA" id="ARBA00022630"/>
    </source>
</evidence>
<accession>A0A438JSF4</accession>
<dbReference type="InterPro" id="IPR017900">
    <property type="entry name" value="4Fe4S_Fe_S_CS"/>
</dbReference>
<feature type="domain" description="4Fe-4S ferredoxin-type" evidence="5">
    <location>
        <begin position="164"/>
        <end position="194"/>
    </location>
</feature>
<keyword evidence="3" id="KW-0274">FAD</keyword>
<dbReference type="Pfam" id="PF00732">
    <property type="entry name" value="GMC_oxred_N"/>
    <property type="match status" value="1"/>
</dbReference>
<keyword evidence="4" id="KW-0560">Oxidoreductase</keyword>
<dbReference type="PANTHER" id="PTHR47470:SF1">
    <property type="entry name" value="FAD-DEPENDENT OXIDOREDUCTASE 2 FAD BINDING DOMAIN-CONTAINING PROTEIN"/>
    <property type="match status" value="1"/>
</dbReference>
<dbReference type="InterPro" id="IPR052542">
    <property type="entry name" value="Cholesterol_Oxidase"/>
</dbReference>
<sequence>MEKAAEVVVRFGNEEEDGYDAVVVGSGYGGSVAACRMSMAGIKVCLVEKGGDGKLRIFQLTVYEQDDSLAAVACGLGGGSLVNAGVMIPTPIRARRNSKWPKEWEEDWEICEASASAMLRIQSIPVKFPIAKTMEEIAEREIEESFQRPMKLSINFSHEEQQLDSMKPKQMGSCLACGNCLSGCPYNAKNSTDKNYIDLAVQAHFPLPYIL</sequence>
<organism evidence="6 7">
    <name type="scientific">Vitis vinifera</name>
    <name type="common">Grape</name>
    <dbReference type="NCBI Taxonomy" id="29760"/>
    <lineage>
        <taxon>Eukaryota</taxon>
        <taxon>Viridiplantae</taxon>
        <taxon>Streptophyta</taxon>
        <taxon>Embryophyta</taxon>
        <taxon>Tracheophyta</taxon>
        <taxon>Spermatophyta</taxon>
        <taxon>Magnoliopsida</taxon>
        <taxon>eudicotyledons</taxon>
        <taxon>Gunneridae</taxon>
        <taxon>Pentapetalae</taxon>
        <taxon>rosids</taxon>
        <taxon>Vitales</taxon>
        <taxon>Vitaceae</taxon>
        <taxon>Viteae</taxon>
        <taxon>Vitis</taxon>
    </lineage>
</organism>
<dbReference type="SUPFAM" id="SSF51905">
    <property type="entry name" value="FAD/NAD(P)-binding domain"/>
    <property type="match status" value="1"/>
</dbReference>
<keyword evidence="2" id="KW-0285">Flavoprotein</keyword>
<dbReference type="GO" id="GO:0016614">
    <property type="term" value="F:oxidoreductase activity, acting on CH-OH group of donors"/>
    <property type="evidence" value="ECO:0007669"/>
    <property type="project" value="InterPro"/>
</dbReference>
<evidence type="ECO:0000313" key="7">
    <source>
        <dbReference type="Proteomes" id="UP000288805"/>
    </source>
</evidence>
<evidence type="ECO:0000313" key="6">
    <source>
        <dbReference type="EMBL" id="RVX11892.1"/>
    </source>
</evidence>
<dbReference type="PROSITE" id="PS51379">
    <property type="entry name" value="4FE4S_FER_2"/>
    <property type="match status" value="1"/>
</dbReference>
<dbReference type="PROSITE" id="PS00198">
    <property type="entry name" value="4FE4S_FER_1"/>
    <property type="match status" value="1"/>
</dbReference>
<dbReference type="PANTHER" id="PTHR47470">
    <property type="entry name" value="CHOLESTEROL OXIDASE"/>
    <property type="match status" value="1"/>
</dbReference>
<proteinExistence type="predicted"/>
<evidence type="ECO:0000256" key="4">
    <source>
        <dbReference type="ARBA" id="ARBA00023002"/>
    </source>
</evidence>
<dbReference type="InterPro" id="IPR000172">
    <property type="entry name" value="GMC_OxRdtase_N"/>
</dbReference>